<protein>
    <recommendedName>
        <fullName evidence="2">Thioredoxin domain-containing protein</fullName>
    </recommendedName>
</protein>
<accession>A0ABQ6FN78</accession>
<keyword evidence="1" id="KW-0812">Transmembrane</keyword>
<evidence type="ECO:0000259" key="2">
    <source>
        <dbReference type="PROSITE" id="PS51352"/>
    </source>
</evidence>
<comment type="caution">
    <text evidence="3">The sequence shown here is derived from an EMBL/GenBank/DDBJ whole genome shotgun (WGS) entry which is preliminary data.</text>
</comment>
<dbReference type="InterPro" id="IPR000866">
    <property type="entry name" value="AhpC/TSA"/>
</dbReference>
<dbReference type="Pfam" id="PF00578">
    <property type="entry name" value="AhpC-TSA"/>
    <property type="match status" value="1"/>
</dbReference>
<gene>
    <name evidence="3" type="ORF">KDH_08320</name>
</gene>
<dbReference type="InterPro" id="IPR050553">
    <property type="entry name" value="Thioredoxin_ResA/DsbE_sf"/>
</dbReference>
<feature type="transmembrane region" description="Helical" evidence="1">
    <location>
        <begin position="6"/>
        <end position="27"/>
    </location>
</feature>
<name>A0ABQ6FN78_9CHLR</name>
<dbReference type="CDD" id="cd02966">
    <property type="entry name" value="TlpA_like_family"/>
    <property type="match status" value="1"/>
</dbReference>
<dbReference type="PROSITE" id="PS51352">
    <property type="entry name" value="THIOREDOXIN_2"/>
    <property type="match status" value="1"/>
</dbReference>
<dbReference type="InterPro" id="IPR036249">
    <property type="entry name" value="Thioredoxin-like_sf"/>
</dbReference>
<dbReference type="RefSeq" id="WP_338247700.1">
    <property type="nucleotide sequence ID" value="NZ_BSRI01000001.1"/>
</dbReference>
<dbReference type="Proteomes" id="UP001344906">
    <property type="component" value="Unassembled WGS sequence"/>
</dbReference>
<keyword evidence="1" id="KW-1133">Transmembrane helix</keyword>
<evidence type="ECO:0000256" key="1">
    <source>
        <dbReference type="SAM" id="Phobius"/>
    </source>
</evidence>
<keyword evidence="1" id="KW-0472">Membrane</keyword>
<dbReference type="EMBL" id="BSRI01000001">
    <property type="protein sequence ID" value="GLV53981.1"/>
    <property type="molecule type" value="Genomic_DNA"/>
</dbReference>
<evidence type="ECO:0000313" key="3">
    <source>
        <dbReference type="EMBL" id="GLV53981.1"/>
    </source>
</evidence>
<dbReference type="Gene3D" id="3.40.30.10">
    <property type="entry name" value="Glutaredoxin"/>
    <property type="match status" value="1"/>
</dbReference>
<proteinExistence type="predicted"/>
<dbReference type="SUPFAM" id="SSF52833">
    <property type="entry name" value="Thioredoxin-like"/>
    <property type="match status" value="1"/>
</dbReference>
<reference evidence="3 4" key="1">
    <citation type="submission" date="2023-02" db="EMBL/GenBank/DDBJ databases">
        <title>Dictyobacter halimunensis sp. nov., a new member of the class Ktedonobacteria from forest soil in a geothermal area.</title>
        <authorList>
            <person name="Rachmania M.K."/>
            <person name="Ningsih F."/>
            <person name="Sakai Y."/>
            <person name="Yabe S."/>
            <person name="Yokota A."/>
            <person name="Sjamsuridzal W."/>
        </authorList>
    </citation>
    <scope>NUCLEOTIDE SEQUENCE [LARGE SCALE GENOMIC DNA]</scope>
    <source>
        <strain evidence="3 4">S3.2.2.5</strain>
    </source>
</reference>
<keyword evidence="4" id="KW-1185">Reference proteome</keyword>
<dbReference type="PANTHER" id="PTHR42852:SF13">
    <property type="entry name" value="PROTEIN DIPZ"/>
    <property type="match status" value="1"/>
</dbReference>
<sequence>METLLLVSVIALWIVVLINLLLTLRMVQWHRAIKESREQEVALEQRPELVVGEAAPDFRSRLLTGASVRLENYQGRTILLLFVSPGCSGCRKKMPQLLRLSMLAKERSGVEFLLVSAGSSAETYTWISALREEDHLDVKMPILVEVPRTSEFLMRYNPRGFIPYFCLIDEQGIVQARDPLDAGVWPRLQQEWEGTTPQRILSRRARL</sequence>
<dbReference type="PANTHER" id="PTHR42852">
    <property type="entry name" value="THIOL:DISULFIDE INTERCHANGE PROTEIN DSBE"/>
    <property type="match status" value="1"/>
</dbReference>
<dbReference type="InterPro" id="IPR013766">
    <property type="entry name" value="Thioredoxin_domain"/>
</dbReference>
<evidence type="ECO:0000313" key="4">
    <source>
        <dbReference type="Proteomes" id="UP001344906"/>
    </source>
</evidence>
<feature type="domain" description="Thioredoxin" evidence="2">
    <location>
        <begin position="49"/>
        <end position="197"/>
    </location>
</feature>
<organism evidence="3 4">
    <name type="scientific">Dictyobacter halimunensis</name>
    <dbReference type="NCBI Taxonomy" id="3026934"/>
    <lineage>
        <taxon>Bacteria</taxon>
        <taxon>Bacillati</taxon>
        <taxon>Chloroflexota</taxon>
        <taxon>Ktedonobacteria</taxon>
        <taxon>Ktedonobacterales</taxon>
        <taxon>Dictyobacteraceae</taxon>
        <taxon>Dictyobacter</taxon>
    </lineage>
</organism>